<sequence>MHESNSIVFATILELVQCNILFWPHLDSLKKRASQSLQGTRGAYFSSFTTELVERDDNPDYNGDCDRQGWQMSSSSIESHSKPATFHVEGKAEQQAHHKHHFISRIHTHGDSNELVTIGGKTYHRHELMSAFGGSLDPGARPFPKTNINSTPLGLCAFGLSCFVLGLFNARAMGITIPNAAASLSCFYGALGQMIAGLMEFPTGNTFAFTALTSYGGFWLGYACVFIPSFGIMAAYEGTDQFDNAFGLFLLGWVIWTTIIVVMTLKSTLAFFLMFFFLDLTFILLACAELTGKVGVARAGGVIGVITAFLAWYNGLSGIATPLNSYTVPPDLPLPVLDLQVPISLGIRIINNIPPHKRCKFVFQQLAGSSNEQVSDFARKYAPYVFVASEMQISPEDHKKYIIIEIPELKDYEQSLSGLCWIGGNDVEKKGYARGYMHLKRWSGDFSKSQYMWLQDYAIVNDSALLDQSARIEMPAEMETSLDPFGPSIFSPSATTSQSIERQFFENLKELTLTLTVSKYLNLMARVKSLLTRSLLAPCKLHIFFKVGPSSGKSTASTDISRYRKSFPIGWITIFFSFQCMTAFTLHYYAPGTTIEYPRDFFNKLTEVSSINIAVWNFDVTMLSIKPHDGQDDHYIQIKVALETYNQVKDVVHHGMWKVILESDKATFLNERGTRLRQIWG</sequence>
<evidence type="ECO:0000256" key="1">
    <source>
        <dbReference type="ARBA" id="ARBA00004141"/>
    </source>
</evidence>
<dbReference type="InterPro" id="IPR051633">
    <property type="entry name" value="AceTr"/>
</dbReference>
<comment type="caution">
    <text evidence="7">The sequence shown here is derived from an EMBL/GenBank/DDBJ whole genome shotgun (WGS) entry which is preliminary data.</text>
</comment>
<keyword evidence="8" id="KW-1185">Reference proteome</keyword>
<evidence type="ECO:0000256" key="6">
    <source>
        <dbReference type="SAM" id="Phobius"/>
    </source>
</evidence>
<dbReference type="RefSeq" id="XP_067548627.1">
    <property type="nucleotide sequence ID" value="XM_067692226.1"/>
</dbReference>
<dbReference type="NCBIfam" id="NF038013">
    <property type="entry name" value="AceTr_1"/>
    <property type="match status" value="1"/>
</dbReference>
<evidence type="ECO:0000313" key="7">
    <source>
        <dbReference type="EMBL" id="KAG5419511.1"/>
    </source>
</evidence>
<keyword evidence="5 6" id="KW-0472">Membrane</keyword>
<feature type="transmembrane region" description="Helical" evidence="6">
    <location>
        <begin position="151"/>
        <end position="168"/>
    </location>
</feature>
<dbReference type="PANTHER" id="PTHR31123">
    <property type="entry name" value="ACCUMULATION OF DYADS PROTEIN 2-RELATED"/>
    <property type="match status" value="1"/>
</dbReference>
<dbReference type="PANTHER" id="PTHR31123:SF1">
    <property type="entry name" value="ACCUMULATION OF DYADS PROTEIN 2-RELATED"/>
    <property type="match status" value="1"/>
</dbReference>
<evidence type="ECO:0000256" key="2">
    <source>
        <dbReference type="ARBA" id="ARBA00005587"/>
    </source>
</evidence>
<comment type="subcellular location">
    <subcellularLocation>
        <location evidence="1">Membrane</location>
        <topology evidence="1">Multi-pass membrane protein</topology>
    </subcellularLocation>
</comment>
<dbReference type="EMBL" id="JAEOAQ010000003">
    <property type="protein sequence ID" value="KAG5419511.1"/>
    <property type="molecule type" value="Genomic_DNA"/>
</dbReference>
<feature type="transmembrane region" description="Helical" evidence="6">
    <location>
        <begin position="269"/>
        <end position="288"/>
    </location>
</feature>
<dbReference type="Pfam" id="PF01184">
    <property type="entry name" value="Gpr1_Fun34_YaaH"/>
    <property type="match status" value="1"/>
</dbReference>
<dbReference type="Proteomes" id="UP000669133">
    <property type="component" value="Unassembled WGS sequence"/>
</dbReference>
<evidence type="ECO:0000256" key="4">
    <source>
        <dbReference type="ARBA" id="ARBA00022989"/>
    </source>
</evidence>
<proteinExistence type="inferred from homology"/>
<name>A0A8H8DD60_9ASCO</name>
<protein>
    <submittedName>
        <fullName evidence="7">Mug86</fullName>
    </submittedName>
</protein>
<feature type="transmembrane region" description="Helical" evidence="6">
    <location>
        <begin position="219"/>
        <end position="236"/>
    </location>
</feature>
<dbReference type="GO" id="GO:0005886">
    <property type="term" value="C:plasma membrane"/>
    <property type="evidence" value="ECO:0007669"/>
    <property type="project" value="TreeGrafter"/>
</dbReference>
<evidence type="ECO:0000256" key="5">
    <source>
        <dbReference type="ARBA" id="ARBA00023136"/>
    </source>
</evidence>
<gene>
    <name evidence="7" type="ORF">I9W82_003278</name>
</gene>
<feature type="transmembrane region" description="Helical" evidence="6">
    <location>
        <begin position="245"/>
        <end position="263"/>
    </location>
</feature>
<feature type="transmembrane region" description="Helical" evidence="6">
    <location>
        <begin position="180"/>
        <end position="199"/>
    </location>
</feature>
<dbReference type="InterPro" id="IPR000791">
    <property type="entry name" value="Gpr1/Fun34/SatP-like"/>
</dbReference>
<accession>A0A8H8DD60</accession>
<organism evidence="7 8">
    <name type="scientific">Candida metapsilosis</name>
    <dbReference type="NCBI Taxonomy" id="273372"/>
    <lineage>
        <taxon>Eukaryota</taxon>
        <taxon>Fungi</taxon>
        <taxon>Dikarya</taxon>
        <taxon>Ascomycota</taxon>
        <taxon>Saccharomycotina</taxon>
        <taxon>Pichiomycetes</taxon>
        <taxon>Debaryomycetaceae</taxon>
        <taxon>Candida/Lodderomyces clade</taxon>
        <taxon>Candida</taxon>
    </lineage>
</organism>
<dbReference type="AlphaFoldDB" id="A0A8H8DD60"/>
<reference evidence="7 8" key="1">
    <citation type="submission" date="2020-12" db="EMBL/GenBank/DDBJ databases">
        <title>Effect of drift, selection, and recombination on the evolution of hybrid genomes in Candida yeast pathogens.</title>
        <authorList>
            <person name="Mixao V."/>
            <person name="Ksiezopolska E."/>
            <person name="Saus E."/>
            <person name="Boekhout T."/>
            <person name="Gacser A."/>
            <person name="Gabaldon T."/>
        </authorList>
    </citation>
    <scope>NUCLEOTIDE SEQUENCE [LARGE SCALE GENOMIC DNA]</scope>
    <source>
        <strain evidence="7 8">BP57</strain>
    </source>
</reference>
<keyword evidence="4 6" id="KW-1133">Transmembrane helix</keyword>
<feature type="transmembrane region" description="Helical" evidence="6">
    <location>
        <begin position="295"/>
        <end position="312"/>
    </location>
</feature>
<evidence type="ECO:0000313" key="8">
    <source>
        <dbReference type="Proteomes" id="UP000669133"/>
    </source>
</evidence>
<dbReference type="GeneID" id="93651907"/>
<dbReference type="GO" id="GO:0015123">
    <property type="term" value="F:acetate transmembrane transporter activity"/>
    <property type="evidence" value="ECO:0007669"/>
    <property type="project" value="TreeGrafter"/>
</dbReference>
<dbReference type="OrthoDB" id="3648309at2759"/>
<keyword evidence="3 6" id="KW-0812">Transmembrane</keyword>
<evidence type="ECO:0000256" key="3">
    <source>
        <dbReference type="ARBA" id="ARBA00022692"/>
    </source>
</evidence>
<comment type="similarity">
    <text evidence="2">Belongs to the acetate uptake transporter (AceTr) (TC 2.A.96) family.</text>
</comment>